<dbReference type="Gene3D" id="3.80.10.10">
    <property type="entry name" value="Ribonuclease Inhibitor"/>
    <property type="match status" value="1"/>
</dbReference>
<gene>
    <name evidence="1" type="ORF">BDN70DRAFT_269971</name>
</gene>
<evidence type="ECO:0000313" key="2">
    <source>
        <dbReference type="Proteomes" id="UP000807469"/>
    </source>
</evidence>
<dbReference type="InterPro" id="IPR032675">
    <property type="entry name" value="LRR_dom_sf"/>
</dbReference>
<dbReference type="OrthoDB" id="2973282at2759"/>
<organism evidence="1 2">
    <name type="scientific">Pholiota conissans</name>
    <dbReference type="NCBI Taxonomy" id="109636"/>
    <lineage>
        <taxon>Eukaryota</taxon>
        <taxon>Fungi</taxon>
        <taxon>Dikarya</taxon>
        <taxon>Basidiomycota</taxon>
        <taxon>Agaricomycotina</taxon>
        <taxon>Agaricomycetes</taxon>
        <taxon>Agaricomycetidae</taxon>
        <taxon>Agaricales</taxon>
        <taxon>Agaricineae</taxon>
        <taxon>Strophariaceae</taxon>
        <taxon>Pholiota</taxon>
    </lineage>
</organism>
<accession>A0A9P6CQM3</accession>
<evidence type="ECO:0008006" key="3">
    <source>
        <dbReference type="Google" id="ProtNLM"/>
    </source>
</evidence>
<proteinExistence type="predicted"/>
<evidence type="ECO:0000313" key="1">
    <source>
        <dbReference type="EMBL" id="KAF9475222.1"/>
    </source>
</evidence>
<protein>
    <recommendedName>
        <fullName evidence="3">F-box domain-containing protein</fullName>
    </recommendedName>
</protein>
<dbReference type="AlphaFoldDB" id="A0A9P6CQM3"/>
<dbReference type="PANTHER" id="PTHR38926">
    <property type="entry name" value="F-BOX DOMAIN CONTAINING PROTEIN, EXPRESSED"/>
    <property type="match status" value="1"/>
</dbReference>
<dbReference type="Gene3D" id="1.20.1280.50">
    <property type="match status" value="1"/>
</dbReference>
<name>A0A9P6CQM3_9AGAR</name>
<keyword evidence="2" id="KW-1185">Reference proteome</keyword>
<dbReference type="SUPFAM" id="SSF52058">
    <property type="entry name" value="L domain-like"/>
    <property type="match status" value="1"/>
</dbReference>
<reference evidence="1" key="1">
    <citation type="submission" date="2020-11" db="EMBL/GenBank/DDBJ databases">
        <authorList>
            <consortium name="DOE Joint Genome Institute"/>
            <person name="Ahrendt S."/>
            <person name="Riley R."/>
            <person name="Andreopoulos W."/>
            <person name="Labutti K."/>
            <person name="Pangilinan J."/>
            <person name="Ruiz-Duenas F.J."/>
            <person name="Barrasa J.M."/>
            <person name="Sanchez-Garcia M."/>
            <person name="Camarero S."/>
            <person name="Miyauchi S."/>
            <person name="Serrano A."/>
            <person name="Linde D."/>
            <person name="Babiker R."/>
            <person name="Drula E."/>
            <person name="Ayuso-Fernandez I."/>
            <person name="Pacheco R."/>
            <person name="Padilla G."/>
            <person name="Ferreira P."/>
            <person name="Barriuso J."/>
            <person name="Kellner H."/>
            <person name="Castanera R."/>
            <person name="Alfaro M."/>
            <person name="Ramirez L."/>
            <person name="Pisabarro A.G."/>
            <person name="Kuo A."/>
            <person name="Tritt A."/>
            <person name="Lipzen A."/>
            <person name="He G."/>
            <person name="Yan M."/>
            <person name="Ng V."/>
            <person name="Cullen D."/>
            <person name="Martin F."/>
            <person name="Rosso M.-N."/>
            <person name="Henrissat B."/>
            <person name="Hibbett D."/>
            <person name="Martinez A.T."/>
            <person name="Grigoriev I.V."/>
        </authorList>
    </citation>
    <scope>NUCLEOTIDE SEQUENCE</scope>
    <source>
        <strain evidence="1">CIRM-BRFM 674</strain>
    </source>
</reference>
<comment type="caution">
    <text evidence="1">The sequence shown here is derived from an EMBL/GenBank/DDBJ whole genome shotgun (WGS) entry which is preliminary data.</text>
</comment>
<sequence length="429" mass="48785">MRFDTWLNSLFSLKQAAGFSARRRPIETLPSEVLLLIFEAYCRRLPQDESLPPLEFNITHVCQYWRALALGLSALWANISITSNTPLPIALAYIQRSQNLPLDLDVDLRYDPTNEREHENILELWKTIKVNSHRWRRLNVHVGPPIAPSLSKDLPSLETPLLEHLSMTSDSTTALSMKPFEHTPSLKSLRLQGIPIQPFTSSIGQITRLHLTGRSPVPISIFRELMAQMVKLSELQLCDRVAHGWPMYPSQADIVTLPALTVLKLADHQRPLCVPLLSIYAPLLRSLSLYDLVAHDLPESFRESEISAQYPSLRKLTITGKSSFIDDTAFTQLARMFPMVDHFALLDVGSFFVLETCQNLHEPSLWPMLQTLSMIPVVAENILCSLISTRRPTAKEVGLKKLVVPSPIHFNRKKWISERVRIEECCDFD</sequence>
<dbReference type="EMBL" id="MU155342">
    <property type="protein sequence ID" value="KAF9475222.1"/>
    <property type="molecule type" value="Genomic_DNA"/>
</dbReference>
<dbReference type="Proteomes" id="UP000807469">
    <property type="component" value="Unassembled WGS sequence"/>
</dbReference>
<dbReference type="PANTHER" id="PTHR38926:SF72">
    <property type="entry name" value="IM:7136021-RELATED"/>
    <property type="match status" value="1"/>
</dbReference>